<organism evidence="1 2">
    <name type="scientific">Lysobacter enzymogenes</name>
    <dbReference type="NCBI Taxonomy" id="69"/>
    <lineage>
        <taxon>Bacteria</taxon>
        <taxon>Pseudomonadati</taxon>
        <taxon>Pseudomonadota</taxon>
        <taxon>Gammaproteobacteria</taxon>
        <taxon>Lysobacterales</taxon>
        <taxon>Lysobacteraceae</taxon>
        <taxon>Lysobacter</taxon>
    </lineage>
</organism>
<dbReference type="SUPFAM" id="SSF53649">
    <property type="entry name" value="Alkaline phosphatase-like"/>
    <property type="match status" value="1"/>
</dbReference>
<dbReference type="AlphaFoldDB" id="A0A0S2DE14"/>
<name>A0A0S2DE14_LYSEN</name>
<gene>
    <name evidence="1" type="ORF">GLE_1363</name>
</gene>
<dbReference type="Gene3D" id="3.40.720.10">
    <property type="entry name" value="Alkaline Phosphatase, subunit A"/>
    <property type="match status" value="1"/>
</dbReference>
<dbReference type="PANTHER" id="PTHR10151">
    <property type="entry name" value="ECTONUCLEOTIDE PYROPHOSPHATASE/PHOSPHODIESTERASE"/>
    <property type="match status" value="1"/>
</dbReference>
<dbReference type="Pfam" id="PF01663">
    <property type="entry name" value="Phosphodiest"/>
    <property type="match status" value="1"/>
</dbReference>
<sequence>MSAGIAPALIAPAMPTLAARRAAAGRDRRHRADTRRRYHAAMPSIVLAARAALLASLVSLAACATSAPRDPPPADTPLLLVSIDSFRASYLDLGLTPNLQRIADQGVRAQWINPSYPTQTFPNHYTLVTGLRPDHHGVIHNMMRDPELGRFRVNDPAAIGEERWWNGGEPIWIGAQNAGLRGATMLWPGGEAPNHGQHASRRRAFDPKISEMARVEQVLKWLDEPAATRPHVTALYFDSLDKQSHDYGPNSPQARAAMQRIDTALGRLIDTLAARGELDRTNLIVVSDHGMAEVAPEHRIAVEDMVTVQEAVVTSTGQSIGIAPNKGYEAQVERRLLGKHDHYECWRKGELPARWQYGTHPRIPPIVCQMQEGWDAIEREVLAKARPGQTRGSHGYDPALPSMRAIFIARGPAFRQGATIPAFDNVDVYPLLARLLGIVPAKNDGDIAPLLPALKAQAAESAEATEKK</sequence>
<reference evidence="1 2" key="1">
    <citation type="submission" date="2015-11" db="EMBL/GenBank/DDBJ databases">
        <title>Genome sequences of Lysobacter enzymogenes strain C3 and Lysobacter antibioticus ATCC 29479.</title>
        <authorList>
            <person name="Kobayashi D.Y."/>
        </authorList>
    </citation>
    <scope>NUCLEOTIDE SEQUENCE [LARGE SCALE GENOMIC DNA]</scope>
    <source>
        <strain evidence="1 2">C3</strain>
    </source>
</reference>
<accession>A0A0S2DE14</accession>
<protein>
    <submittedName>
        <fullName evidence="1">Type I phosphodiesterase / nucleotide pyrophosphatase family protein</fullName>
    </submittedName>
</protein>
<dbReference type="PANTHER" id="PTHR10151:SF120">
    <property type="entry name" value="BIS(5'-ADENOSYL)-TRIPHOSPHATASE"/>
    <property type="match status" value="1"/>
</dbReference>
<dbReference type="Gene3D" id="3.30.1360.180">
    <property type="match status" value="1"/>
</dbReference>
<dbReference type="KEGG" id="lez:GLE_1363"/>
<dbReference type="InterPro" id="IPR017850">
    <property type="entry name" value="Alkaline_phosphatase_core_sf"/>
</dbReference>
<proteinExistence type="predicted"/>
<dbReference type="InterPro" id="IPR002591">
    <property type="entry name" value="Phosphodiest/P_Trfase"/>
</dbReference>
<evidence type="ECO:0000313" key="2">
    <source>
        <dbReference type="Proteomes" id="UP000061569"/>
    </source>
</evidence>
<dbReference type="CDD" id="cd16018">
    <property type="entry name" value="Enpp"/>
    <property type="match status" value="1"/>
</dbReference>
<dbReference type="STRING" id="69.GLE_1363"/>
<evidence type="ECO:0000313" key="1">
    <source>
        <dbReference type="EMBL" id="ALN56720.1"/>
    </source>
</evidence>
<dbReference type="EMBL" id="CP013140">
    <property type="protein sequence ID" value="ALN56720.1"/>
    <property type="molecule type" value="Genomic_DNA"/>
</dbReference>
<dbReference type="Proteomes" id="UP000061569">
    <property type="component" value="Chromosome"/>
</dbReference>
<dbReference type="GO" id="GO:0016787">
    <property type="term" value="F:hydrolase activity"/>
    <property type="evidence" value="ECO:0007669"/>
    <property type="project" value="UniProtKB-ARBA"/>
</dbReference>
<dbReference type="PATRIC" id="fig|69.6.peg.1345"/>